<proteinExistence type="predicted"/>
<dbReference type="Proteomes" id="UP001259832">
    <property type="component" value="Unassembled WGS sequence"/>
</dbReference>
<reference evidence="1" key="1">
    <citation type="submission" date="2023-08" db="EMBL/GenBank/DDBJ databases">
        <title>Reference Genome Resource for the Citrus Pathogen Phytophthora citrophthora.</title>
        <authorList>
            <person name="Moller H."/>
            <person name="Coetzee B."/>
            <person name="Rose L.J."/>
            <person name="Van Niekerk J.M."/>
        </authorList>
    </citation>
    <scope>NUCLEOTIDE SEQUENCE</scope>
    <source>
        <strain evidence="1">STE-U-9442</strain>
    </source>
</reference>
<protein>
    <submittedName>
        <fullName evidence="1">Uncharacterized protein</fullName>
    </submittedName>
</protein>
<gene>
    <name evidence="1" type="ORF">P3T76_004166</name>
</gene>
<name>A0AAD9GTC1_9STRA</name>
<dbReference type="SUPFAM" id="SSF52540">
    <property type="entry name" value="P-loop containing nucleoside triphosphate hydrolases"/>
    <property type="match status" value="1"/>
</dbReference>
<keyword evidence="2" id="KW-1185">Reference proteome</keyword>
<dbReference type="InterPro" id="IPR027417">
    <property type="entry name" value="P-loop_NTPase"/>
</dbReference>
<dbReference type="AlphaFoldDB" id="A0AAD9GTC1"/>
<accession>A0AAD9GTC1</accession>
<comment type="caution">
    <text evidence="1">The sequence shown here is derived from an EMBL/GenBank/DDBJ whole genome shotgun (WGS) entry which is preliminary data.</text>
</comment>
<dbReference type="EMBL" id="JASMQC010000006">
    <property type="protein sequence ID" value="KAK1944254.1"/>
    <property type="molecule type" value="Genomic_DNA"/>
</dbReference>
<evidence type="ECO:0000313" key="2">
    <source>
        <dbReference type="Proteomes" id="UP001259832"/>
    </source>
</evidence>
<organism evidence="1 2">
    <name type="scientific">Phytophthora citrophthora</name>
    <dbReference type="NCBI Taxonomy" id="4793"/>
    <lineage>
        <taxon>Eukaryota</taxon>
        <taxon>Sar</taxon>
        <taxon>Stramenopiles</taxon>
        <taxon>Oomycota</taxon>
        <taxon>Peronosporomycetes</taxon>
        <taxon>Peronosporales</taxon>
        <taxon>Peronosporaceae</taxon>
        <taxon>Phytophthora</taxon>
    </lineage>
</organism>
<sequence>MKIMIYERIEKKVAELAPRLDVMTTSPIAEDVEKGLILLEEVDKYLTFSAYADNFKMNIVVLGTIGRGKSTVVSCLLEDPPIVFHHESKLSRVVVAKSPTPDVPFSGSTMFLPVVKHITLENEFVAVWNMPGSQHTCSPFVESVVHYIYRWMIKDDKKL</sequence>
<evidence type="ECO:0000313" key="1">
    <source>
        <dbReference type="EMBL" id="KAK1944254.1"/>
    </source>
</evidence>